<keyword evidence="4 6" id="KW-0133">Cell shape</keyword>
<feature type="region of interest" description="Disordered" evidence="7">
    <location>
        <begin position="321"/>
        <end position="467"/>
    </location>
</feature>
<feature type="compositionally biased region" description="Basic residues" evidence="7">
    <location>
        <begin position="415"/>
        <end position="426"/>
    </location>
</feature>
<keyword evidence="1 6" id="KW-0963">Cytoplasm</keyword>
<comment type="subunit">
    <text evidence="6">Forms polymers.</text>
</comment>
<dbReference type="GO" id="GO:0008360">
    <property type="term" value="P:regulation of cell shape"/>
    <property type="evidence" value="ECO:0007669"/>
    <property type="project" value="UniProtKB-UniRule"/>
</dbReference>
<feature type="compositionally biased region" description="Basic and acidic residues" evidence="7">
    <location>
        <begin position="404"/>
        <end position="414"/>
    </location>
</feature>
<protein>
    <recommendedName>
        <fullName evidence="6">Cell shape-determining protein MreB</fullName>
    </recommendedName>
</protein>
<evidence type="ECO:0000256" key="3">
    <source>
        <dbReference type="ARBA" id="ARBA00022840"/>
    </source>
</evidence>
<feature type="compositionally biased region" description="Gly residues" evidence="7">
    <location>
        <begin position="391"/>
        <end position="400"/>
    </location>
</feature>
<feature type="binding site" evidence="6">
    <location>
        <begin position="291"/>
        <end position="294"/>
    </location>
    <ligand>
        <name>ATP</name>
        <dbReference type="ChEBI" id="CHEBI:30616"/>
    </ligand>
</feature>
<feature type="binding site" evidence="6">
    <location>
        <begin position="163"/>
        <end position="165"/>
    </location>
    <ligand>
        <name>ATP</name>
        <dbReference type="ChEBI" id="CHEBI:30616"/>
    </ligand>
</feature>
<organism evidence="8 9">
    <name type="scientific">Phycicoccus endophyticus</name>
    <dbReference type="NCBI Taxonomy" id="1690220"/>
    <lineage>
        <taxon>Bacteria</taxon>
        <taxon>Bacillati</taxon>
        <taxon>Actinomycetota</taxon>
        <taxon>Actinomycetes</taxon>
        <taxon>Micrococcales</taxon>
        <taxon>Intrasporangiaceae</taxon>
        <taxon>Phycicoccus</taxon>
    </lineage>
</organism>
<keyword evidence="2 6" id="KW-0547">Nucleotide-binding</keyword>
<dbReference type="AlphaFoldDB" id="A0A7G9R3N9"/>
<sequence length="467" mass="48993">MSGWSRGWVRGRDLAIDLGTANTVVYERGRGVVLDEPSVVAVAAGTSRLLAAGRRAKDMLGRTPETVTALRPLRDGVISDADVTESMIRWFVDRVAPSRLVRPRVVVCVPSDITSVERRALEDATLRSGARRVYVVEETMAAAIGAGLPVEGTQASMVVDVGGGTTDVGVISLGGIVTSRTVRIGGDEIDEAIVAHVKAEYSLLLGESSAEALKIAAGSAFPLREEVLERVRGRDLVTGLPKTVAISSAEVRRAIETPVAQIVELVRSVLDVCPPELAGDVVERGIALTGGGALLRGLDERLTHELGVPVRAAEDPLHAVARGPGAASRSSAPSSASSSTPGGREARAHAPEGGPGRRGPLGARPPPRRLGCGRPRPRPTVRGRRPRAAGAGRGPPGGRGLPPARRDHAAERPAGRRRARARRHRSGPGAARGPGGRRDAAGPRAGRRRGRPRPGRPRAGDDRRRDP</sequence>
<dbReference type="NCBIfam" id="TIGR00904">
    <property type="entry name" value="mreB"/>
    <property type="match status" value="1"/>
</dbReference>
<dbReference type="Proteomes" id="UP000515976">
    <property type="component" value="Chromosome"/>
</dbReference>
<keyword evidence="3 6" id="KW-0067">ATP-binding</keyword>
<feature type="compositionally biased region" description="Low complexity" evidence="7">
    <location>
        <begin position="321"/>
        <end position="343"/>
    </location>
</feature>
<comment type="subcellular location">
    <subcellularLocation>
        <location evidence="6">Cytoplasm</location>
    </subcellularLocation>
    <text evidence="6">Membrane-associated.</text>
</comment>
<dbReference type="PRINTS" id="PR01652">
    <property type="entry name" value="SHAPEPROTEIN"/>
</dbReference>
<dbReference type="EMBL" id="CP060712">
    <property type="protein sequence ID" value="QNN50214.1"/>
    <property type="molecule type" value="Genomic_DNA"/>
</dbReference>
<dbReference type="InterPro" id="IPR056546">
    <property type="entry name" value="MreB_MamK-like"/>
</dbReference>
<feature type="compositionally biased region" description="Basic residues" evidence="7">
    <location>
        <begin position="375"/>
        <end position="387"/>
    </location>
</feature>
<dbReference type="CDD" id="cd10225">
    <property type="entry name" value="ASKHA_NBD_MreB-like"/>
    <property type="match status" value="1"/>
</dbReference>
<comment type="function">
    <text evidence="6">Forms membrane-associated dynamic filaments that are essential for cell shape determination. Acts by regulating cell wall synthesis and cell elongation, and thus cell shape. A feedback loop between cell geometry and MreB localization may maintain elongated cell shape by targeting cell wall growth to regions of negative cell wall curvature.</text>
</comment>
<evidence type="ECO:0000256" key="2">
    <source>
        <dbReference type="ARBA" id="ARBA00022741"/>
    </source>
</evidence>
<reference evidence="8 9" key="1">
    <citation type="submission" date="2020-08" db="EMBL/GenBank/DDBJ databases">
        <title>Genome sequence of Phycicoccus endophyticus JCM 31784T.</title>
        <authorList>
            <person name="Hyun D.-W."/>
            <person name="Bae J.-W."/>
        </authorList>
    </citation>
    <scope>NUCLEOTIDE SEQUENCE [LARGE SCALE GENOMIC DNA]</scope>
    <source>
        <strain evidence="8 9">JCM 31784</strain>
    </source>
</reference>
<comment type="similarity">
    <text evidence="5 6">Belongs to the FtsA/MreB family.</text>
</comment>
<evidence type="ECO:0000256" key="1">
    <source>
        <dbReference type="ARBA" id="ARBA00022490"/>
    </source>
</evidence>
<feature type="compositionally biased region" description="Basic and acidic residues" evidence="7">
    <location>
        <begin position="458"/>
        <end position="467"/>
    </location>
</feature>
<dbReference type="InterPro" id="IPR043129">
    <property type="entry name" value="ATPase_NBD"/>
</dbReference>
<proteinExistence type="inferred from homology"/>
<dbReference type="PANTHER" id="PTHR42749">
    <property type="entry name" value="CELL SHAPE-DETERMINING PROTEIN MREB"/>
    <property type="match status" value="1"/>
</dbReference>
<evidence type="ECO:0000256" key="7">
    <source>
        <dbReference type="SAM" id="MobiDB-lite"/>
    </source>
</evidence>
<dbReference type="GO" id="GO:0000902">
    <property type="term" value="P:cell morphogenesis"/>
    <property type="evidence" value="ECO:0007669"/>
    <property type="project" value="InterPro"/>
</dbReference>
<dbReference type="KEGG" id="pei:H9L10_03985"/>
<dbReference type="PANTHER" id="PTHR42749:SF1">
    <property type="entry name" value="CELL SHAPE-DETERMINING PROTEIN MREB"/>
    <property type="match status" value="1"/>
</dbReference>
<dbReference type="InterPro" id="IPR004753">
    <property type="entry name" value="MreB"/>
</dbReference>
<name>A0A7G9R3N9_9MICO</name>
<evidence type="ECO:0000313" key="8">
    <source>
        <dbReference type="EMBL" id="QNN50214.1"/>
    </source>
</evidence>
<dbReference type="GO" id="GO:0005737">
    <property type="term" value="C:cytoplasm"/>
    <property type="evidence" value="ECO:0007669"/>
    <property type="project" value="UniProtKB-SubCell"/>
</dbReference>
<dbReference type="HAMAP" id="MF_02207">
    <property type="entry name" value="MreB"/>
    <property type="match status" value="1"/>
</dbReference>
<feature type="binding site" evidence="6">
    <location>
        <begin position="20"/>
        <end position="22"/>
    </location>
    <ligand>
        <name>ATP</name>
        <dbReference type="ChEBI" id="CHEBI:30616"/>
    </ligand>
</feature>
<evidence type="ECO:0000256" key="4">
    <source>
        <dbReference type="ARBA" id="ARBA00022960"/>
    </source>
</evidence>
<feature type="compositionally biased region" description="Basic residues" evidence="7">
    <location>
        <begin position="445"/>
        <end position="456"/>
    </location>
</feature>
<evidence type="ECO:0000256" key="6">
    <source>
        <dbReference type="HAMAP-Rule" id="MF_02207"/>
    </source>
</evidence>
<accession>A0A7G9R3N9</accession>
<evidence type="ECO:0000256" key="5">
    <source>
        <dbReference type="ARBA" id="ARBA00023458"/>
    </source>
</evidence>
<dbReference type="Gene3D" id="3.30.420.40">
    <property type="match status" value="3"/>
</dbReference>
<dbReference type="SUPFAM" id="SSF53067">
    <property type="entry name" value="Actin-like ATPase domain"/>
    <property type="match status" value="2"/>
</dbReference>
<dbReference type="Pfam" id="PF06723">
    <property type="entry name" value="MreB_Mbl"/>
    <property type="match status" value="1"/>
</dbReference>
<gene>
    <name evidence="6" type="primary">mreB</name>
    <name evidence="8" type="ORF">H9L10_03985</name>
</gene>
<evidence type="ECO:0000313" key="9">
    <source>
        <dbReference type="Proteomes" id="UP000515976"/>
    </source>
</evidence>
<feature type="binding site" evidence="6">
    <location>
        <begin position="211"/>
        <end position="214"/>
    </location>
    <ligand>
        <name>ATP</name>
        <dbReference type="ChEBI" id="CHEBI:30616"/>
    </ligand>
</feature>
<dbReference type="NCBIfam" id="NF010539">
    <property type="entry name" value="PRK13927.1"/>
    <property type="match status" value="1"/>
</dbReference>
<keyword evidence="9" id="KW-1185">Reference proteome</keyword>
<dbReference type="GO" id="GO:0005524">
    <property type="term" value="F:ATP binding"/>
    <property type="evidence" value="ECO:0007669"/>
    <property type="project" value="UniProtKB-KW"/>
</dbReference>